<feature type="compositionally biased region" description="Acidic residues" evidence="1">
    <location>
        <begin position="150"/>
        <end position="160"/>
    </location>
</feature>
<dbReference type="EMBL" id="JBBNAE010000004">
    <property type="protein sequence ID" value="KAK9130923.1"/>
    <property type="molecule type" value="Genomic_DNA"/>
</dbReference>
<keyword evidence="3" id="KW-1185">Reference proteome</keyword>
<reference evidence="2 3" key="1">
    <citation type="submission" date="2024-01" db="EMBL/GenBank/DDBJ databases">
        <title>Genome assemblies of Stephania.</title>
        <authorList>
            <person name="Yang L."/>
        </authorList>
    </citation>
    <scope>NUCLEOTIDE SEQUENCE [LARGE SCALE GENOMIC DNA]</scope>
    <source>
        <strain evidence="2">QJT</strain>
        <tissue evidence="2">Leaf</tissue>
    </source>
</reference>
<name>A0AAP0JDF8_9MAGN</name>
<dbReference type="Proteomes" id="UP001417504">
    <property type="component" value="Unassembled WGS sequence"/>
</dbReference>
<feature type="compositionally biased region" description="Basic and acidic residues" evidence="1">
    <location>
        <begin position="137"/>
        <end position="149"/>
    </location>
</feature>
<feature type="compositionally biased region" description="Basic and acidic residues" evidence="1">
    <location>
        <begin position="371"/>
        <end position="380"/>
    </location>
</feature>
<evidence type="ECO:0000313" key="2">
    <source>
        <dbReference type="EMBL" id="KAK9130923.1"/>
    </source>
</evidence>
<feature type="region of interest" description="Disordered" evidence="1">
    <location>
        <begin position="134"/>
        <end position="237"/>
    </location>
</feature>
<feature type="region of interest" description="Disordered" evidence="1">
    <location>
        <begin position="329"/>
        <end position="380"/>
    </location>
</feature>
<gene>
    <name evidence="2" type="ORF">Sjap_011410</name>
</gene>
<evidence type="ECO:0000256" key="1">
    <source>
        <dbReference type="SAM" id="MobiDB-lite"/>
    </source>
</evidence>
<sequence>MERLEKERQSELRSYKGLMVSEKMTSNKQIAAENKSLQELEDDFMYVSSLRYAQVASVLSPSHCCARTWESALPVHAHLDMRTVPAKVCAVPHRAPLKYALRYVPCHTVPAKVGAKDCDPATWILDGISNFGSRRRDRVESSKGKRPCLEEEEQQEEDQSLADRERRRKTTTTQTLGECSIRSSPPPPTRPTPRTSETVGESNRRSPSPPLTRPSSYGYSPLPPPTQPDAHMFLPRTPSMSVHPYHFDPYAPGPSSSYMDHRMPTHSIHGSLPQYMPSPFTPPYYNFNIPYSGDGSFRPLLGMPPHVPFTLPHTGSQYVGMVQLPIFDSTSSGGQSSQHEEEVQSSHRAQQTQPDVQARRNPHRNRVRPVCHTEEQRRHR</sequence>
<organism evidence="2 3">
    <name type="scientific">Stephania japonica</name>
    <dbReference type="NCBI Taxonomy" id="461633"/>
    <lineage>
        <taxon>Eukaryota</taxon>
        <taxon>Viridiplantae</taxon>
        <taxon>Streptophyta</taxon>
        <taxon>Embryophyta</taxon>
        <taxon>Tracheophyta</taxon>
        <taxon>Spermatophyta</taxon>
        <taxon>Magnoliopsida</taxon>
        <taxon>Ranunculales</taxon>
        <taxon>Menispermaceae</taxon>
        <taxon>Menispermoideae</taxon>
        <taxon>Cissampelideae</taxon>
        <taxon>Stephania</taxon>
    </lineage>
</organism>
<dbReference type="AlphaFoldDB" id="A0AAP0JDF8"/>
<protein>
    <submittedName>
        <fullName evidence="2">Uncharacterized protein</fullName>
    </submittedName>
</protein>
<evidence type="ECO:0000313" key="3">
    <source>
        <dbReference type="Proteomes" id="UP001417504"/>
    </source>
</evidence>
<comment type="caution">
    <text evidence="2">The sequence shown here is derived from an EMBL/GenBank/DDBJ whole genome shotgun (WGS) entry which is preliminary data.</text>
</comment>
<feature type="compositionally biased region" description="Basic residues" evidence="1">
    <location>
        <begin position="360"/>
        <end position="369"/>
    </location>
</feature>
<accession>A0AAP0JDF8</accession>
<proteinExistence type="predicted"/>